<keyword evidence="2" id="KW-0812">Transmembrane</keyword>
<keyword evidence="2" id="KW-1133">Transmembrane helix</keyword>
<dbReference type="RefSeq" id="WP_123047347.1">
    <property type="nucleotide sequence ID" value="NZ_PTJO01000003.1"/>
</dbReference>
<sequence>MNPDTYDAGSPGPSGARGKSKKRRFRLGRDRAELITDARLSPSQDRRRRERAYAWIQGSRIPFLLLSAVTFLWWENWWISAVLFTISVPLPWIAVVIANGHGEPHDKRSQQVYKPAVAREYNQQLELEAAQRAAELAAGPVTKEISAAKNDDDDIIIIDQLPPDTDSTSTS</sequence>
<dbReference type="InterPro" id="IPR021449">
    <property type="entry name" value="DUF3099"/>
</dbReference>
<evidence type="ECO:0000313" key="3">
    <source>
        <dbReference type="EMBL" id="RNE49300.1"/>
    </source>
</evidence>
<feature type="transmembrane region" description="Helical" evidence="2">
    <location>
        <begin position="77"/>
        <end position="98"/>
    </location>
</feature>
<proteinExistence type="predicted"/>
<reference evidence="3 4" key="1">
    <citation type="submission" date="2018-02" db="EMBL/GenBank/DDBJ databases">
        <title>Corynebacterium alimpuense sp. nov., a marine obligate actinomycete isolated from sediments of Valparaiso bay, Chile.</title>
        <authorList>
            <person name="Claverias F."/>
            <person name="Gonzales-Siles L."/>
            <person name="Salva-Serra F."/>
            <person name="Inganaes E."/>
            <person name="Molin K."/>
            <person name="Cumsille A."/>
            <person name="Undabarrena A."/>
            <person name="Couve E."/>
            <person name="Moore E.R.B."/>
            <person name="Gomila M."/>
            <person name="Camara B."/>
        </authorList>
    </citation>
    <scope>NUCLEOTIDE SEQUENCE [LARGE SCALE GENOMIC DNA]</scope>
    <source>
        <strain evidence="3 4">CCUG 69366</strain>
    </source>
</reference>
<feature type="transmembrane region" description="Helical" evidence="2">
    <location>
        <begin position="52"/>
        <end position="71"/>
    </location>
</feature>
<dbReference type="AlphaFoldDB" id="A0A3M8K813"/>
<organism evidence="3 4">
    <name type="scientific">Corynebacterium alimapuense</name>
    <dbReference type="NCBI Taxonomy" id="1576874"/>
    <lineage>
        <taxon>Bacteria</taxon>
        <taxon>Bacillati</taxon>
        <taxon>Actinomycetota</taxon>
        <taxon>Actinomycetes</taxon>
        <taxon>Mycobacteriales</taxon>
        <taxon>Corynebacteriaceae</taxon>
        <taxon>Corynebacterium</taxon>
    </lineage>
</organism>
<evidence type="ECO:0000313" key="4">
    <source>
        <dbReference type="Proteomes" id="UP000266975"/>
    </source>
</evidence>
<accession>A0A3M8K813</accession>
<evidence type="ECO:0000256" key="1">
    <source>
        <dbReference type="SAM" id="MobiDB-lite"/>
    </source>
</evidence>
<keyword evidence="2" id="KW-0472">Membrane</keyword>
<name>A0A3M8K813_9CORY</name>
<feature type="region of interest" description="Disordered" evidence="1">
    <location>
        <begin position="1"/>
        <end position="24"/>
    </location>
</feature>
<dbReference type="EMBL" id="PTJO01000003">
    <property type="protein sequence ID" value="RNE49300.1"/>
    <property type="molecule type" value="Genomic_DNA"/>
</dbReference>
<dbReference type="OrthoDB" id="5188998at2"/>
<comment type="caution">
    <text evidence="3">The sequence shown here is derived from an EMBL/GenBank/DDBJ whole genome shotgun (WGS) entry which is preliminary data.</text>
</comment>
<dbReference type="Proteomes" id="UP000266975">
    <property type="component" value="Unassembled WGS sequence"/>
</dbReference>
<protein>
    <submittedName>
        <fullName evidence="3">DUF3099 domain-containing protein</fullName>
    </submittedName>
</protein>
<keyword evidence="4" id="KW-1185">Reference proteome</keyword>
<dbReference type="Pfam" id="PF11298">
    <property type="entry name" value="DUF3099"/>
    <property type="match status" value="1"/>
</dbReference>
<evidence type="ECO:0000256" key="2">
    <source>
        <dbReference type="SAM" id="Phobius"/>
    </source>
</evidence>
<gene>
    <name evidence="3" type="ORF">C5L39_02730</name>
</gene>